<organism evidence="1 2">
    <name type="scientific">Bacillus cereus</name>
    <dbReference type="NCBI Taxonomy" id="1396"/>
    <lineage>
        <taxon>Bacteria</taxon>
        <taxon>Bacillati</taxon>
        <taxon>Bacillota</taxon>
        <taxon>Bacilli</taxon>
        <taxon>Bacillales</taxon>
        <taxon>Bacillaceae</taxon>
        <taxon>Bacillus</taxon>
        <taxon>Bacillus cereus group</taxon>
    </lineage>
</organism>
<dbReference type="RefSeq" id="WP_061654201.1">
    <property type="nucleotide sequence ID" value="NZ_LOMT01000175.1"/>
</dbReference>
<evidence type="ECO:0000313" key="2">
    <source>
        <dbReference type="Proteomes" id="UP000075591"/>
    </source>
</evidence>
<accession>A0A150ASY2</accession>
<protein>
    <submittedName>
        <fullName evidence="1">Uncharacterized protein</fullName>
    </submittedName>
</protein>
<name>A0A150ASY2_BACCE</name>
<dbReference type="EMBL" id="LOMT01000175">
    <property type="protein sequence ID" value="KXX83778.1"/>
    <property type="molecule type" value="Genomic_DNA"/>
</dbReference>
<gene>
    <name evidence="1" type="ORF">AT274_06860</name>
</gene>
<dbReference type="Proteomes" id="UP000075591">
    <property type="component" value="Unassembled WGS sequence"/>
</dbReference>
<proteinExistence type="predicted"/>
<reference evidence="1 2" key="1">
    <citation type="submission" date="2015-12" db="EMBL/GenBank/DDBJ databases">
        <title>Bacillus cereus Group isolate.</title>
        <authorList>
            <person name="Kovac J."/>
        </authorList>
    </citation>
    <scope>NUCLEOTIDE SEQUENCE [LARGE SCALE GENOMIC DNA]</scope>
    <source>
        <strain evidence="1 2">FSL W8-0275</strain>
    </source>
</reference>
<dbReference type="AlphaFoldDB" id="A0A150ASY2"/>
<evidence type="ECO:0000313" key="1">
    <source>
        <dbReference type="EMBL" id="KXX83778.1"/>
    </source>
</evidence>
<comment type="caution">
    <text evidence="1">The sequence shown here is derived from an EMBL/GenBank/DDBJ whole genome shotgun (WGS) entry which is preliminary data.</text>
</comment>
<sequence length="201" mass="22811">YYIQKIKKKEGVKMLKKLPKVLTVFTLLTTSSLISINQFAKADETDQINITEENDLSTLIYSGSEENAPLFKPSIPQVQTDKDSPQRVVINDGSYNWRYLNTYYESNVFSNTATSWLITAASGGIAGWAAKFFVKEVWRGVAGSIIGKAASDLKVGTNYWWTVKKYVDKDAYNVYVKYDIKIYSNSSRTKLVKSYIQVHKV</sequence>
<feature type="non-terminal residue" evidence="1">
    <location>
        <position position="1"/>
    </location>
</feature>